<dbReference type="OrthoDB" id="1081990at2"/>
<accession>A0A5J4IV28</accession>
<keyword evidence="3" id="KW-1185">Reference proteome</keyword>
<protein>
    <submittedName>
        <fullName evidence="2">Uncharacterized protein</fullName>
    </submittedName>
</protein>
<dbReference type="AlphaFoldDB" id="A0A5J4IV28"/>
<proteinExistence type="predicted"/>
<name>A0A5J4IV28_9FLAO</name>
<dbReference type="Proteomes" id="UP000326509">
    <property type="component" value="Unassembled WGS sequence"/>
</dbReference>
<dbReference type="Gene3D" id="2.60.40.10">
    <property type="entry name" value="Immunoglobulins"/>
    <property type="match status" value="1"/>
</dbReference>
<dbReference type="InterPro" id="IPR013783">
    <property type="entry name" value="Ig-like_fold"/>
</dbReference>
<dbReference type="InterPro" id="IPR021615">
    <property type="entry name" value="Omp28"/>
</dbReference>
<comment type="caution">
    <text evidence="2">The sequence shown here is derived from an EMBL/GenBank/DDBJ whole genome shotgun (WGS) entry which is preliminary data.</text>
</comment>
<dbReference type="Pfam" id="PF11551">
    <property type="entry name" value="Omp28"/>
    <property type="match status" value="1"/>
</dbReference>
<keyword evidence="1" id="KW-0732">Signal</keyword>
<evidence type="ECO:0000256" key="1">
    <source>
        <dbReference type="SAM" id="SignalP"/>
    </source>
</evidence>
<sequence length="350" mass="39136">MKNLKLLVSIGLIVLLTVSISCKTDDTIYIINDTAKLELEFNKGLRGQEISLSLEGSNGENFSEEATFYINGSMIESSVFSSQNIGSYEVFAEYNLAGTITQTPTQNIEIIIPKNKIFLDMVLDRSHGQSPKINSYLKEAKTYSSNIINISWITTRINPDDIDPLTTIEAGYMNNNLGNPSFPSAYINRDGWFSVNNIENLVTEADGIDSSCTVGISSILNNQSLTIEINVVAEIDMFEYKLVVYLIEDNVIGPQKNSLNNNEASEWFGKGDPIPNFQYNNLYRKSVSNFLGDYMEFTPALTAFTKEFEIDIPNNYNTENLKVLAYITNGEDFIPINSQIANINTKVAFE</sequence>
<gene>
    <name evidence="2" type="ORF">ULMA_07440</name>
</gene>
<organism evidence="2 3">
    <name type="scientific">Patiriisocius marinus</name>
    <dbReference type="NCBI Taxonomy" id="1397112"/>
    <lineage>
        <taxon>Bacteria</taxon>
        <taxon>Pseudomonadati</taxon>
        <taxon>Bacteroidota</taxon>
        <taxon>Flavobacteriia</taxon>
        <taxon>Flavobacteriales</taxon>
        <taxon>Flavobacteriaceae</taxon>
        <taxon>Patiriisocius</taxon>
    </lineage>
</organism>
<evidence type="ECO:0000313" key="2">
    <source>
        <dbReference type="EMBL" id="GER58636.1"/>
    </source>
</evidence>
<dbReference type="RefSeq" id="WP_151672702.1">
    <property type="nucleotide sequence ID" value="NZ_BKCG01000001.1"/>
</dbReference>
<dbReference type="PROSITE" id="PS51257">
    <property type="entry name" value="PROKAR_LIPOPROTEIN"/>
    <property type="match status" value="1"/>
</dbReference>
<feature type="chain" id="PRO_5023816993" evidence="1">
    <location>
        <begin position="25"/>
        <end position="350"/>
    </location>
</feature>
<evidence type="ECO:0000313" key="3">
    <source>
        <dbReference type="Proteomes" id="UP000326509"/>
    </source>
</evidence>
<reference evidence="2 3" key="1">
    <citation type="submission" date="2019-08" db="EMBL/GenBank/DDBJ databases">
        <title>Draft genome sequence of Ulvibacter marinus type strain NBRC 109484.</title>
        <authorList>
            <person name="Kawano K."/>
            <person name="Ushijima N."/>
            <person name="Kihara M."/>
            <person name="Itoh H."/>
        </authorList>
    </citation>
    <scope>NUCLEOTIDE SEQUENCE [LARGE SCALE GENOMIC DNA]</scope>
    <source>
        <strain evidence="2 3">NBRC 109484</strain>
    </source>
</reference>
<feature type="signal peptide" evidence="1">
    <location>
        <begin position="1"/>
        <end position="24"/>
    </location>
</feature>
<dbReference type="EMBL" id="BKCG01000001">
    <property type="protein sequence ID" value="GER58636.1"/>
    <property type="molecule type" value="Genomic_DNA"/>
</dbReference>